<accession>A0A1G4JRC7</accession>
<dbReference type="Proteomes" id="UP000190274">
    <property type="component" value="Chromosome G"/>
</dbReference>
<evidence type="ECO:0000256" key="7">
    <source>
        <dbReference type="SAM" id="Phobius"/>
    </source>
</evidence>
<evidence type="ECO:0000256" key="2">
    <source>
        <dbReference type="ARBA" id="ARBA00008335"/>
    </source>
</evidence>
<evidence type="ECO:0000313" key="10">
    <source>
        <dbReference type="Proteomes" id="UP000190274"/>
    </source>
</evidence>
<dbReference type="AlphaFoldDB" id="A0A1G4JRC7"/>
<dbReference type="GO" id="GO:0008519">
    <property type="term" value="F:ammonium channel activity"/>
    <property type="evidence" value="ECO:0007669"/>
    <property type="project" value="EnsemblFungi"/>
</dbReference>
<feature type="transmembrane region" description="Helical" evidence="7">
    <location>
        <begin position="243"/>
        <end position="262"/>
    </location>
</feature>
<dbReference type="InterPro" id="IPR036259">
    <property type="entry name" value="MFS_trans_sf"/>
</dbReference>
<feature type="transmembrane region" description="Helical" evidence="7">
    <location>
        <begin position="33"/>
        <end position="56"/>
    </location>
</feature>
<feature type="transmembrane region" description="Helical" evidence="7">
    <location>
        <begin position="379"/>
        <end position="399"/>
    </location>
</feature>
<keyword evidence="6 7" id="KW-0472">Membrane</keyword>
<keyword evidence="10" id="KW-1185">Reference proteome</keyword>
<feature type="transmembrane region" description="Helical" evidence="7">
    <location>
        <begin position="505"/>
        <end position="525"/>
    </location>
</feature>
<keyword evidence="5 7" id="KW-1133">Transmembrane helix</keyword>
<evidence type="ECO:0000313" key="9">
    <source>
        <dbReference type="EMBL" id="SCU93366.1"/>
    </source>
</evidence>
<feature type="transmembrane region" description="Helical" evidence="7">
    <location>
        <begin position="545"/>
        <end position="565"/>
    </location>
</feature>
<dbReference type="PROSITE" id="PS50850">
    <property type="entry name" value="MFS"/>
    <property type="match status" value="1"/>
</dbReference>
<feature type="transmembrane region" description="Helical" evidence="7">
    <location>
        <begin position="411"/>
        <end position="431"/>
    </location>
</feature>
<feature type="transmembrane region" description="Helical" evidence="7">
    <location>
        <begin position="183"/>
        <end position="202"/>
    </location>
</feature>
<proteinExistence type="inferred from homology"/>
<feature type="transmembrane region" description="Helical" evidence="7">
    <location>
        <begin position="341"/>
        <end position="359"/>
    </location>
</feature>
<dbReference type="PANTHER" id="PTHR42718">
    <property type="entry name" value="MAJOR FACILITATOR SUPERFAMILY MULTIDRUG TRANSPORTER MFSC"/>
    <property type="match status" value="1"/>
</dbReference>
<feature type="transmembrane region" description="Helical" evidence="7">
    <location>
        <begin position="306"/>
        <end position="329"/>
    </location>
</feature>
<evidence type="ECO:0000256" key="3">
    <source>
        <dbReference type="ARBA" id="ARBA00022448"/>
    </source>
</evidence>
<feature type="transmembrane region" description="Helical" evidence="7">
    <location>
        <begin position="274"/>
        <end position="294"/>
    </location>
</feature>
<feature type="transmembrane region" description="Helical" evidence="7">
    <location>
        <begin position="214"/>
        <end position="231"/>
    </location>
</feature>
<sequence length="578" mass="63009">MSMLCSPVITCVYVRELPDVDKFVTSFSTHYQIIGYIVLLVYKAVSFTKFGLLHIVRSEQFEMYAPNKRLRRQRGKDLVFSDKTENPCDETGPIILLNTVTNHIGKPASLLKEIAFVAVVCCAQLMTQAGLAQAIAPLDIIGDSFGIQSPGELSWFAAGYSLTVGTFILIAGRLGDLYGHKKLFVLGFLWYSLWSLLAGFSVYSNRIFFDCCRAFQGLGPALLLPNALAIFGRIYEPGRRKNFIFSLFGATAPSGFVLGATFSSIFSQLLWWPWSYWVMSIACLALAISGIVVIPHTPSPNKVTSVVKQIDLMGGVTGVIGLILVNFAWNQGPVVGWPTPYTYVLLIVGILFLVLFAFIESRAEYPLVPLQALSRDSIFVLACVGTGWSSFGIWLFYLWRFLQGLRGVTPLLASAQVAPVAISGLCAAITTGHALAHYPPSSIMLFAMTAFTVGCILICTAPVHQSYWAQTFVSIIVMPWGMDMSFPAATIMLSNCMPHEHQGLAASLVNTMVNYSISLGLGFAGTIESRVNDGGQDVLSGYRGAWYMGVGLSGLGVCVAAAYALHTLHQHKGRNFKV</sequence>
<dbReference type="SUPFAM" id="SSF103473">
    <property type="entry name" value="MFS general substrate transporter"/>
    <property type="match status" value="1"/>
</dbReference>
<dbReference type="InterPro" id="IPR020846">
    <property type="entry name" value="MFS_dom"/>
</dbReference>
<feature type="transmembrane region" description="Helical" evidence="7">
    <location>
        <begin position="443"/>
        <end position="463"/>
    </location>
</feature>
<keyword evidence="3" id="KW-0813">Transport</keyword>
<keyword evidence="4 7" id="KW-0812">Transmembrane</keyword>
<comment type="subcellular location">
    <subcellularLocation>
        <location evidence="1">Membrane</location>
        <topology evidence="1">Multi-pass membrane protein</topology>
    </subcellularLocation>
</comment>
<evidence type="ECO:0000256" key="1">
    <source>
        <dbReference type="ARBA" id="ARBA00004141"/>
    </source>
</evidence>
<feature type="transmembrane region" description="Helical" evidence="7">
    <location>
        <begin position="469"/>
        <end position="493"/>
    </location>
</feature>
<dbReference type="Gene3D" id="1.20.1250.20">
    <property type="entry name" value="MFS general substrate transporter like domains"/>
    <property type="match status" value="1"/>
</dbReference>
<dbReference type="GO" id="GO:0005886">
    <property type="term" value="C:plasma membrane"/>
    <property type="evidence" value="ECO:0007669"/>
    <property type="project" value="EnsemblFungi"/>
</dbReference>
<dbReference type="CDD" id="cd17476">
    <property type="entry name" value="MFS_Amf1_MDR_like"/>
    <property type="match status" value="1"/>
</dbReference>
<evidence type="ECO:0000256" key="4">
    <source>
        <dbReference type="ARBA" id="ARBA00022692"/>
    </source>
</evidence>
<organism evidence="9 10">
    <name type="scientific">Lachancea dasiensis</name>
    <dbReference type="NCBI Taxonomy" id="1072105"/>
    <lineage>
        <taxon>Eukaryota</taxon>
        <taxon>Fungi</taxon>
        <taxon>Dikarya</taxon>
        <taxon>Ascomycota</taxon>
        <taxon>Saccharomycotina</taxon>
        <taxon>Saccharomycetes</taxon>
        <taxon>Saccharomycetales</taxon>
        <taxon>Saccharomycetaceae</taxon>
        <taxon>Lachancea</taxon>
    </lineage>
</organism>
<feature type="domain" description="Major facilitator superfamily (MFS) profile" evidence="8">
    <location>
        <begin position="116"/>
        <end position="572"/>
    </location>
</feature>
<evidence type="ECO:0000256" key="5">
    <source>
        <dbReference type="ARBA" id="ARBA00022989"/>
    </source>
</evidence>
<evidence type="ECO:0000256" key="6">
    <source>
        <dbReference type="ARBA" id="ARBA00023136"/>
    </source>
</evidence>
<dbReference type="EMBL" id="LT598457">
    <property type="protein sequence ID" value="SCU93366.1"/>
    <property type="molecule type" value="Genomic_DNA"/>
</dbReference>
<evidence type="ECO:0000259" key="8">
    <source>
        <dbReference type="PROSITE" id="PS50850"/>
    </source>
</evidence>
<comment type="similarity">
    <text evidence="2">Belongs to the major facilitator superfamily.</text>
</comment>
<protein>
    <submittedName>
        <fullName evidence="9">LADA_0G02696g1_1</fullName>
    </submittedName>
</protein>
<dbReference type="OrthoDB" id="2130629at2759"/>
<dbReference type="FunFam" id="1.20.1250.20:FF:000285">
    <property type="entry name" value="MFS general substrate transporter"/>
    <property type="match status" value="1"/>
</dbReference>
<dbReference type="InterPro" id="IPR011701">
    <property type="entry name" value="MFS"/>
</dbReference>
<feature type="transmembrane region" description="Helical" evidence="7">
    <location>
        <begin position="153"/>
        <end position="171"/>
    </location>
</feature>
<reference evidence="10" key="1">
    <citation type="submission" date="2016-03" db="EMBL/GenBank/DDBJ databases">
        <authorList>
            <person name="Devillers H."/>
        </authorList>
    </citation>
    <scope>NUCLEOTIDE SEQUENCE [LARGE SCALE GENOMIC DNA]</scope>
</reference>
<dbReference type="Gene3D" id="1.20.1720.10">
    <property type="entry name" value="Multidrug resistance protein D"/>
    <property type="match status" value="1"/>
</dbReference>
<gene>
    <name evidence="9" type="ORF">LADA_0G02696G</name>
</gene>
<dbReference type="Pfam" id="PF07690">
    <property type="entry name" value="MFS_1"/>
    <property type="match status" value="1"/>
</dbReference>
<feature type="transmembrane region" description="Helical" evidence="7">
    <location>
        <begin position="114"/>
        <end position="133"/>
    </location>
</feature>
<dbReference type="PANTHER" id="PTHR42718:SF1">
    <property type="entry name" value="LOW AFFINITY AMMONIUM TRANSPORTER"/>
    <property type="match status" value="1"/>
</dbReference>
<name>A0A1G4JRC7_9SACH</name>